<keyword evidence="8" id="KW-1185">Reference proteome</keyword>
<protein>
    <recommendedName>
        <fullName evidence="3">peptidylprolyl isomerase</fullName>
        <ecNumber evidence="3">5.2.1.8</ecNumber>
    </recommendedName>
</protein>
<dbReference type="PROSITE" id="PS50198">
    <property type="entry name" value="PPIC_PPIASE_2"/>
    <property type="match status" value="1"/>
</dbReference>
<comment type="similarity">
    <text evidence="2">Belongs to the PpiC/parvulin rotamase family.</text>
</comment>
<keyword evidence="5 7" id="KW-0413">Isomerase</keyword>
<dbReference type="RefSeq" id="WP_253967619.1">
    <property type="nucleotide sequence ID" value="NZ_JAMFTH010000001.1"/>
</dbReference>
<evidence type="ECO:0000256" key="2">
    <source>
        <dbReference type="ARBA" id="ARBA00007656"/>
    </source>
</evidence>
<comment type="catalytic activity">
    <reaction evidence="1">
        <text>[protein]-peptidylproline (omega=180) = [protein]-peptidylproline (omega=0)</text>
        <dbReference type="Rhea" id="RHEA:16237"/>
        <dbReference type="Rhea" id="RHEA-COMP:10747"/>
        <dbReference type="Rhea" id="RHEA-COMP:10748"/>
        <dbReference type="ChEBI" id="CHEBI:83833"/>
        <dbReference type="ChEBI" id="CHEBI:83834"/>
        <dbReference type="EC" id="5.2.1.8"/>
    </reaction>
</comment>
<evidence type="ECO:0000256" key="1">
    <source>
        <dbReference type="ARBA" id="ARBA00000971"/>
    </source>
</evidence>
<dbReference type="Gene3D" id="3.10.50.40">
    <property type="match status" value="1"/>
</dbReference>
<dbReference type="InterPro" id="IPR027304">
    <property type="entry name" value="Trigger_fact/SurA_dom_sf"/>
</dbReference>
<organism evidence="7 8">
    <name type="scientific">Gilvimarinus xylanilyticus</name>
    <dbReference type="NCBI Taxonomy" id="2944139"/>
    <lineage>
        <taxon>Bacteria</taxon>
        <taxon>Pseudomonadati</taxon>
        <taxon>Pseudomonadota</taxon>
        <taxon>Gammaproteobacteria</taxon>
        <taxon>Cellvibrionales</taxon>
        <taxon>Cellvibrionaceae</taxon>
        <taxon>Gilvimarinus</taxon>
    </lineage>
</organism>
<name>A0A9X2KTJ9_9GAMM</name>
<feature type="domain" description="PpiC" evidence="6">
    <location>
        <begin position="144"/>
        <end position="243"/>
    </location>
</feature>
<evidence type="ECO:0000259" key="6">
    <source>
        <dbReference type="PROSITE" id="PS50198"/>
    </source>
</evidence>
<dbReference type="Proteomes" id="UP001139319">
    <property type="component" value="Unassembled WGS sequence"/>
</dbReference>
<dbReference type="PANTHER" id="PTHR47245:SF2">
    <property type="entry name" value="PEPTIDYL-PROLYL CIS-TRANS ISOMERASE HP_0175-RELATED"/>
    <property type="match status" value="1"/>
</dbReference>
<dbReference type="InterPro" id="IPR000297">
    <property type="entry name" value="PPIase_PpiC"/>
</dbReference>
<dbReference type="PANTHER" id="PTHR47245">
    <property type="entry name" value="PEPTIDYLPROLYL ISOMERASE"/>
    <property type="match status" value="1"/>
</dbReference>
<proteinExistence type="inferred from homology"/>
<dbReference type="SUPFAM" id="SSF109998">
    <property type="entry name" value="Triger factor/SurA peptide-binding domain-like"/>
    <property type="match status" value="1"/>
</dbReference>
<comment type="caution">
    <text evidence="7">The sequence shown here is derived from an EMBL/GenBank/DDBJ whole genome shotgun (WGS) entry which is preliminary data.</text>
</comment>
<reference evidence="7" key="2">
    <citation type="submission" date="2023-01" db="EMBL/GenBank/DDBJ databases">
        <title>Gilvimarinus xylanilyticus HB14 isolated from Caulerpa lentillifera aquaculture base in Hainan, China.</title>
        <authorList>
            <person name="Zhang Y.-J."/>
        </authorList>
    </citation>
    <scope>NUCLEOTIDE SEQUENCE</scope>
    <source>
        <strain evidence="7">HB14</strain>
    </source>
</reference>
<dbReference type="InterPro" id="IPR050245">
    <property type="entry name" value="PrsA_foldase"/>
</dbReference>
<gene>
    <name evidence="7" type="ORF">M6D89_08685</name>
</gene>
<evidence type="ECO:0000256" key="3">
    <source>
        <dbReference type="ARBA" id="ARBA00013194"/>
    </source>
</evidence>
<accession>A0A9X2KTJ9</accession>
<dbReference type="SUPFAM" id="SSF54534">
    <property type="entry name" value="FKBP-like"/>
    <property type="match status" value="1"/>
</dbReference>
<dbReference type="GO" id="GO:0003755">
    <property type="term" value="F:peptidyl-prolyl cis-trans isomerase activity"/>
    <property type="evidence" value="ECO:0007669"/>
    <property type="project" value="UniProtKB-KW"/>
</dbReference>
<evidence type="ECO:0000313" key="8">
    <source>
        <dbReference type="Proteomes" id="UP001139319"/>
    </source>
</evidence>
<dbReference type="EMBL" id="JAMFTH010000001">
    <property type="protein sequence ID" value="MCP8899369.1"/>
    <property type="molecule type" value="Genomic_DNA"/>
</dbReference>
<reference evidence="7" key="1">
    <citation type="submission" date="2022-05" db="EMBL/GenBank/DDBJ databases">
        <authorList>
            <person name="Sun H.-N."/>
        </authorList>
    </citation>
    <scope>NUCLEOTIDE SEQUENCE</scope>
    <source>
        <strain evidence="7">HB14</strain>
    </source>
</reference>
<dbReference type="Pfam" id="PF13616">
    <property type="entry name" value="Rotamase_3"/>
    <property type="match status" value="1"/>
</dbReference>
<sequence length="304" mass="33882">MRTNALVNSFVIIAWGFFCGPSWAAENETVLVSSGNVTITVEDIERYVEFRVPKGRQYGILASPEKIKDIANNLLTLRLMAADAEKANVALDESQLAWQAEYARTQALVTNYQDQYIQEYLGDVDFSASAKEKYIAEKDKYMTPERVDAAHILVAVNGDRSAEEAEALALDIRKKLNTGADFNDLAKQYSDDPSVSQNGGELGVFEYSEMVGPFSEKAFSLVEGEVSEPVKTRYGFHLIKLNKKLAPILLEFSEVEGEINQALTARYKALARESLVREASMQRDVELNVKALQALAQEYDVISK</sequence>
<keyword evidence="4 5" id="KW-0697">Rotamase</keyword>
<dbReference type="InterPro" id="IPR046357">
    <property type="entry name" value="PPIase_dom_sf"/>
</dbReference>
<evidence type="ECO:0000256" key="4">
    <source>
        <dbReference type="ARBA" id="ARBA00023110"/>
    </source>
</evidence>
<dbReference type="AlphaFoldDB" id="A0A9X2KTJ9"/>
<evidence type="ECO:0000313" key="7">
    <source>
        <dbReference type="EMBL" id="MCP8899369.1"/>
    </source>
</evidence>
<evidence type="ECO:0000256" key="5">
    <source>
        <dbReference type="PROSITE-ProRule" id="PRU00278"/>
    </source>
</evidence>
<dbReference type="EC" id="5.2.1.8" evidence="3"/>